<dbReference type="InterPro" id="IPR018062">
    <property type="entry name" value="HTH_AraC-typ_CS"/>
</dbReference>
<dbReference type="InterPro" id="IPR015943">
    <property type="entry name" value="WD40/YVTN_repeat-like_dom_sf"/>
</dbReference>
<keyword evidence="13" id="KW-0812">Transmembrane</keyword>
<keyword evidence="10" id="KW-0238">DNA-binding</keyword>
<dbReference type="SMART" id="SM00342">
    <property type="entry name" value="HTH_ARAC"/>
    <property type="match status" value="1"/>
</dbReference>
<dbReference type="InterPro" id="IPR011006">
    <property type="entry name" value="CheY-like_superfamily"/>
</dbReference>
<protein>
    <recommendedName>
        <fullName evidence="2">histidine kinase</fullName>
        <ecNumber evidence="2">2.7.13.3</ecNumber>
    </recommendedName>
</protein>
<reference evidence="17 18" key="1">
    <citation type="submission" date="2019-04" db="EMBL/GenBank/DDBJ databases">
        <title>Microbes associate with the intestines of laboratory mice.</title>
        <authorList>
            <person name="Navarre W."/>
            <person name="Wong E."/>
            <person name="Huang K."/>
            <person name="Tropini C."/>
            <person name="Ng K."/>
            <person name="Yu B."/>
        </authorList>
    </citation>
    <scope>NUCLEOTIDE SEQUENCE [LARGE SCALE GENOMIC DNA]</scope>
    <source>
        <strain evidence="17 18">NM69_E16B</strain>
    </source>
</reference>
<dbReference type="InterPro" id="IPR011123">
    <property type="entry name" value="Y_Y_Y"/>
</dbReference>
<dbReference type="RefSeq" id="WP_136009704.1">
    <property type="nucleotide sequence ID" value="NZ_SRYZ01000010.1"/>
</dbReference>
<dbReference type="InterPro" id="IPR001789">
    <property type="entry name" value="Sig_transdc_resp-reg_receiver"/>
</dbReference>
<keyword evidence="6" id="KW-0418">Kinase</keyword>
<dbReference type="Pfam" id="PF00072">
    <property type="entry name" value="Response_reg"/>
    <property type="match status" value="1"/>
</dbReference>
<evidence type="ECO:0000256" key="13">
    <source>
        <dbReference type="SAM" id="Phobius"/>
    </source>
</evidence>
<dbReference type="CDD" id="cd00082">
    <property type="entry name" value="HisKA"/>
    <property type="match status" value="1"/>
</dbReference>
<dbReference type="InterPro" id="IPR036890">
    <property type="entry name" value="HATPase_C_sf"/>
</dbReference>
<dbReference type="Pfam" id="PF12833">
    <property type="entry name" value="HTH_18"/>
    <property type="match status" value="1"/>
</dbReference>
<dbReference type="Pfam" id="PF07494">
    <property type="entry name" value="Reg_prop"/>
    <property type="match status" value="4"/>
</dbReference>
<keyword evidence="9" id="KW-0805">Transcription regulation</keyword>
<feature type="domain" description="Response regulatory" evidence="16">
    <location>
        <begin position="1073"/>
        <end position="1188"/>
    </location>
</feature>
<name>A0A4S2B098_9BACE</name>
<dbReference type="SUPFAM" id="SSF55874">
    <property type="entry name" value="ATPase domain of HSP90 chaperone/DNA topoisomerase II/histidine kinase"/>
    <property type="match status" value="1"/>
</dbReference>
<evidence type="ECO:0000256" key="9">
    <source>
        <dbReference type="ARBA" id="ARBA00023015"/>
    </source>
</evidence>
<dbReference type="GO" id="GO:0005524">
    <property type="term" value="F:ATP binding"/>
    <property type="evidence" value="ECO:0007669"/>
    <property type="project" value="UniProtKB-KW"/>
</dbReference>
<evidence type="ECO:0000256" key="3">
    <source>
        <dbReference type="ARBA" id="ARBA00022553"/>
    </source>
</evidence>
<dbReference type="PROSITE" id="PS01124">
    <property type="entry name" value="HTH_ARAC_FAMILY_2"/>
    <property type="match status" value="1"/>
</dbReference>
<dbReference type="Proteomes" id="UP000310532">
    <property type="component" value="Unassembled WGS sequence"/>
</dbReference>
<dbReference type="PRINTS" id="PR00344">
    <property type="entry name" value="BCTRLSENSOR"/>
</dbReference>
<keyword evidence="5" id="KW-0547">Nucleotide-binding</keyword>
<dbReference type="Gene3D" id="2.130.10.10">
    <property type="entry name" value="YVTN repeat-like/Quinoprotein amine dehydrogenase"/>
    <property type="match status" value="2"/>
</dbReference>
<evidence type="ECO:0000256" key="1">
    <source>
        <dbReference type="ARBA" id="ARBA00000085"/>
    </source>
</evidence>
<dbReference type="EMBL" id="SRYZ01000010">
    <property type="protein sequence ID" value="TGY07368.1"/>
    <property type="molecule type" value="Genomic_DNA"/>
</dbReference>
<dbReference type="InterPro" id="IPR009057">
    <property type="entry name" value="Homeodomain-like_sf"/>
</dbReference>
<dbReference type="Pfam" id="PF00512">
    <property type="entry name" value="HisKA"/>
    <property type="match status" value="1"/>
</dbReference>
<dbReference type="InterPro" id="IPR003661">
    <property type="entry name" value="HisK_dim/P_dom"/>
</dbReference>
<dbReference type="PANTHER" id="PTHR43547:SF2">
    <property type="entry name" value="HYBRID SIGNAL TRANSDUCTION HISTIDINE KINASE C"/>
    <property type="match status" value="1"/>
</dbReference>
<dbReference type="InterPro" id="IPR018060">
    <property type="entry name" value="HTH_AraC"/>
</dbReference>
<dbReference type="SUPFAM" id="SSF52172">
    <property type="entry name" value="CheY-like"/>
    <property type="match status" value="1"/>
</dbReference>
<dbReference type="GO" id="GO:0003700">
    <property type="term" value="F:DNA-binding transcription factor activity"/>
    <property type="evidence" value="ECO:0007669"/>
    <property type="project" value="InterPro"/>
</dbReference>
<dbReference type="PANTHER" id="PTHR43547">
    <property type="entry name" value="TWO-COMPONENT HISTIDINE KINASE"/>
    <property type="match status" value="1"/>
</dbReference>
<dbReference type="SMART" id="SM00387">
    <property type="entry name" value="HATPase_c"/>
    <property type="match status" value="1"/>
</dbReference>
<dbReference type="GO" id="GO:0000155">
    <property type="term" value="F:phosphorelay sensor kinase activity"/>
    <property type="evidence" value="ECO:0007669"/>
    <property type="project" value="InterPro"/>
</dbReference>
<dbReference type="SUPFAM" id="SSF63829">
    <property type="entry name" value="Calcium-dependent phosphotriesterase"/>
    <property type="match status" value="3"/>
</dbReference>
<evidence type="ECO:0000256" key="8">
    <source>
        <dbReference type="ARBA" id="ARBA00023012"/>
    </source>
</evidence>
<dbReference type="GO" id="GO:0043565">
    <property type="term" value="F:sequence-specific DNA binding"/>
    <property type="evidence" value="ECO:0007669"/>
    <property type="project" value="InterPro"/>
</dbReference>
<keyword evidence="13" id="KW-0472">Membrane</keyword>
<keyword evidence="3 12" id="KW-0597">Phosphoprotein</keyword>
<feature type="modified residue" description="4-aspartylphosphate" evidence="12">
    <location>
        <position position="1121"/>
    </location>
</feature>
<dbReference type="Gene3D" id="2.60.40.10">
    <property type="entry name" value="Immunoglobulins"/>
    <property type="match status" value="1"/>
</dbReference>
<dbReference type="CDD" id="cd00075">
    <property type="entry name" value="HATPase"/>
    <property type="match status" value="1"/>
</dbReference>
<dbReference type="SMART" id="SM00388">
    <property type="entry name" value="HisKA"/>
    <property type="match status" value="1"/>
</dbReference>
<organism evidence="17 18">
    <name type="scientific">Bacteroides muris</name>
    <name type="common">ex Afrizal et al. 2022</name>
    <dbReference type="NCBI Taxonomy" id="2516960"/>
    <lineage>
        <taxon>Bacteria</taxon>
        <taxon>Pseudomonadati</taxon>
        <taxon>Bacteroidota</taxon>
        <taxon>Bacteroidia</taxon>
        <taxon>Bacteroidales</taxon>
        <taxon>Bacteroidaceae</taxon>
        <taxon>Bacteroides</taxon>
    </lineage>
</organism>
<dbReference type="SMART" id="SM00448">
    <property type="entry name" value="REC"/>
    <property type="match status" value="1"/>
</dbReference>
<dbReference type="Gene3D" id="3.30.565.10">
    <property type="entry name" value="Histidine kinase-like ATPase, C-terminal domain"/>
    <property type="match status" value="1"/>
</dbReference>
<dbReference type="InterPro" id="IPR036097">
    <property type="entry name" value="HisK_dim/P_sf"/>
</dbReference>
<dbReference type="SUPFAM" id="SSF47384">
    <property type="entry name" value="Homodimeric domain of signal transducing histidine kinase"/>
    <property type="match status" value="1"/>
</dbReference>
<evidence type="ECO:0000256" key="2">
    <source>
        <dbReference type="ARBA" id="ARBA00012438"/>
    </source>
</evidence>
<keyword evidence="7" id="KW-0067">ATP-binding</keyword>
<dbReference type="PROSITE" id="PS50110">
    <property type="entry name" value="RESPONSE_REGULATORY"/>
    <property type="match status" value="1"/>
</dbReference>
<feature type="domain" description="HTH araC/xylS-type" evidence="14">
    <location>
        <begin position="1226"/>
        <end position="1326"/>
    </location>
</feature>
<evidence type="ECO:0000313" key="17">
    <source>
        <dbReference type="EMBL" id="TGY07368.1"/>
    </source>
</evidence>
<keyword evidence="11" id="KW-0804">Transcription</keyword>
<evidence type="ECO:0000256" key="10">
    <source>
        <dbReference type="ARBA" id="ARBA00023125"/>
    </source>
</evidence>
<keyword evidence="4" id="KW-0808">Transferase</keyword>
<dbReference type="Pfam" id="PF02518">
    <property type="entry name" value="HATPase_c"/>
    <property type="match status" value="1"/>
</dbReference>
<keyword evidence="13" id="KW-1133">Transmembrane helix</keyword>
<gene>
    <name evidence="17" type="ORF">E5355_06795</name>
</gene>
<feature type="domain" description="Histidine kinase" evidence="15">
    <location>
        <begin position="806"/>
        <end position="1021"/>
    </location>
</feature>
<dbReference type="InterPro" id="IPR013783">
    <property type="entry name" value="Ig-like_fold"/>
</dbReference>
<dbReference type="PROSITE" id="PS50109">
    <property type="entry name" value="HIS_KIN"/>
    <property type="match status" value="1"/>
</dbReference>
<proteinExistence type="predicted"/>
<dbReference type="Gene3D" id="1.10.10.60">
    <property type="entry name" value="Homeodomain-like"/>
    <property type="match status" value="1"/>
</dbReference>
<evidence type="ECO:0000256" key="4">
    <source>
        <dbReference type="ARBA" id="ARBA00022679"/>
    </source>
</evidence>
<evidence type="ECO:0000256" key="6">
    <source>
        <dbReference type="ARBA" id="ARBA00022777"/>
    </source>
</evidence>
<dbReference type="FunFam" id="3.40.50.2300:FF:000138">
    <property type="entry name" value="Two-component system sensor histidine kinase/response regulator"/>
    <property type="match status" value="1"/>
</dbReference>
<evidence type="ECO:0000256" key="7">
    <source>
        <dbReference type="ARBA" id="ARBA00022840"/>
    </source>
</evidence>
<dbReference type="Pfam" id="PF07495">
    <property type="entry name" value="Y_Y_Y"/>
    <property type="match status" value="1"/>
</dbReference>
<evidence type="ECO:0000259" key="16">
    <source>
        <dbReference type="PROSITE" id="PS50110"/>
    </source>
</evidence>
<comment type="catalytic activity">
    <reaction evidence="1">
        <text>ATP + protein L-histidine = ADP + protein N-phospho-L-histidine.</text>
        <dbReference type="EC" id="2.7.13.3"/>
    </reaction>
</comment>
<evidence type="ECO:0000256" key="11">
    <source>
        <dbReference type="ARBA" id="ARBA00023163"/>
    </source>
</evidence>
<evidence type="ECO:0000259" key="14">
    <source>
        <dbReference type="PROSITE" id="PS01124"/>
    </source>
</evidence>
<keyword evidence="8" id="KW-0902">Two-component regulatory system</keyword>
<dbReference type="InterPro" id="IPR004358">
    <property type="entry name" value="Sig_transdc_His_kin-like_C"/>
</dbReference>
<dbReference type="EC" id="2.7.13.3" evidence="2"/>
<keyword evidence="18" id="KW-1185">Reference proteome</keyword>
<sequence>MKKGLLLYLFLVVSLMLQGNVYFKHIGKTDGLPQISVMSICQDELGRMWFGTLEGLGCYDGNSMTVYKPSPEPTRFFLGNEIHNLVSDKQGNIFFTSDNVLFHYDLHKEQFSPLQRKVNCLHVQGHTVWAATQDSVFKWNPVKEQFSFVYRLKPNQYITSLYSDTNDCLWLGTSSGLYRIDNLINPTPVCVIAEVNVHSLYRDTKGRMWIAAFRQGMYKIENGISQKFVIEKDFALSNNDVRCFVEDNEGSIWIGTFNGLNKIDTAGNVSYYKKDTQPGNLKHSSIFSLYKDSQGTIWAGTYYGGVQYFNPQMNFFRHYSENANRADCLSFFFVGNMVEDKRGDIWICTEGGGLNYLNRKTRLFTHYFTELKTKELSFNNLKCIEYDKLRDCLYVGTHKQGFFCFDIPTRKIKYHMEDAGTSLSKITLRGDSLYILSSKGMLVKNLQTGTTDYLYPSIQETHGEGSSFLIDSKKNIWIAQHKQIVRINMQNPKEKYIYKYGEKGLGKFQVLEMAEYPDGTLYLGTYGTGLYKFNSKENCFEQCTVSNIHYCYNLSVTPHGYLAISNEKGLLIYHPETREMRMIDAESQLHLSAINDGCGLLVCRNGETFVGGASGMTSFMNTSLLTPLPQYNLYFSSLAVNDRLISCETPNHILDTALPFANRINLKYNENNILITVASNSYINNTDRKIYEYRLEGFSKEWSTSYNHTIVYTNLNPGKYKLVVREKQQGSLDDVHSIELSIVIHSPWWATWLAYLIYISIIAAMVYILLSNWQTRMQLRASLAQEKLEKEKNEELIQAKLQFFANISHEFRTPLTLIISQIEALLQSGNHSPFLRARLQKIYKNTFQFRELISELLDFRKMEQGKLQLHVCQLDIVAYLKQIHLDFTDQALLQNIHFDFQTDTESLMCWCDGRQLRKVFSNLLSNAFKHTPEKGKIELQIHEKETTVEIKVIDTGEGIPQEALPYIFDRFYQVDTAVSSPGSGIGLALSKGVVALHHGKISVQSALQYGTIFTVTLPKDNLFQEDNYVTFTTQETSGYDYAVPYEENTGKENCMEKTEEESGTQENPTDKDCILVVEDNEELLQVLTSLLSPLYRVSIAMNGKEGLQKAMEERPELILSDIMMPEMSGIEMCSKIKNNFELCHIPVVLLTALTSDNKKMEGLQCGADDYIEKPFNSKMLLGHIANIIRNRKLLKQKFGKDISAGIPAETEIQALALNPIDAKFLTKLEDIVKKHLADPAFDVNMLAKELAVSRSSLYNKLRALSCMTPNEFILNNRLKLAAELLKSSPELQITEIAYQTGFNSLRYFRHCFKAHFNQTPQEYRGC</sequence>
<feature type="transmembrane region" description="Helical" evidence="13">
    <location>
        <begin position="748"/>
        <end position="770"/>
    </location>
</feature>
<dbReference type="Gene3D" id="3.40.50.2300">
    <property type="match status" value="1"/>
</dbReference>
<dbReference type="PROSITE" id="PS00041">
    <property type="entry name" value="HTH_ARAC_FAMILY_1"/>
    <property type="match status" value="1"/>
</dbReference>
<evidence type="ECO:0000256" key="5">
    <source>
        <dbReference type="ARBA" id="ARBA00022741"/>
    </source>
</evidence>
<dbReference type="SUPFAM" id="SSF46689">
    <property type="entry name" value="Homeodomain-like"/>
    <property type="match status" value="1"/>
</dbReference>
<dbReference type="FunFam" id="3.30.565.10:FF:000037">
    <property type="entry name" value="Hybrid sensor histidine kinase/response regulator"/>
    <property type="match status" value="1"/>
</dbReference>
<dbReference type="Gene3D" id="1.10.287.130">
    <property type="match status" value="1"/>
</dbReference>
<evidence type="ECO:0000313" key="18">
    <source>
        <dbReference type="Proteomes" id="UP000310532"/>
    </source>
</evidence>
<dbReference type="InterPro" id="IPR011110">
    <property type="entry name" value="Reg_prop"/>
</dbReference>
<dbReference type="InterPro" id="IPR003594">
    <property type="entry name" value="HATPase_dom"/>
</dbReference>
<evidence type="ECO:0000259" key="15">
    <source>
        <dbReference type="PROSITE" id="PS50109"/>
    </source>
</evidence>
<evidence type="ECO:0000256" key="12">
    <source>
        <dbReference type="PROSITE-ProRule" id="PRU00169"/>
    </source>
</evidence>
<dbReference type="InterPro" id="IPR005467">
    <property type="entry name" value="His_kinase_dom"/>
</dbReference>
<comment type="caution">
    <text evidence="17">The sequence shown here is derived from an EMBL/GenBank/DDBJ whole genome shotgun (WGS) entry which is preliminary data.</text>
</comment>
<accession>A0A4S2B098</accession>